<organism evidence="2 3">
    <name type="scientific">Candidatus Cryosericum terrychapinii</name>
    <dbReference type="NCBI Taxonomy" id="2290919"/>
    <lineage>
        <taxon>Bacteria</taxon>
        <taxon>Pseudomonadati</taxon>
        <taxon>Caldisericota/Cryosericota group</taxon>
        <taxon>Candidatus Cryosericota</taxon>
        <taxon>Candidatus Cryosericia</taxon>
        <taxon>Candidatus Cryosericales</taxon>
        <taxon>Candidatus Cryosericaceae</taxon>
        <taxon>Candidatus Cryosericum</taxon>
    </lineage>
</organism>
<evidence type="ECO:0000313" key="2">
    <source>
        <dbReference type="EMBL" id="RIE05731.1"/>
    </source>
</evidence>
<reference evidence="2 3" key="1">
    <citation type="submission" date="2018-09" db="EMBL/GenBank/DDBJ databases">
        <title>Discovery and Ecogenomic Context for Candidatus Cryosericales, a Global Caldiserica Order Active in Thawing Permafrost.</title>
        <authorList>
            <person name="Martinez M.A."/>
            <person name="Woodcroft B.J."/>
            <person name="Ignacio Espinoza J.C."/>
            <person name="Zayed A."/>
            <person name="Singleton C.M."/>
            <person name="Boyd J."/>
            <person name="Li Y.-F."/>
            <person name="Purvine S."/>
            <person name="Maughan H."/>
            <person name="Hodgkins S.B."/>
            <person name="Anderson D."/>
            <person name="Sederholm M."/>
            <person name="Temperton B."/>
            <person name="Saleska S.R."/>
            <person name="Tyson G.W."/>
            <person name="Rich V.I."/>
        </authorList>
    </citation>
    <scope>NUCLEOTIDE SEQUENCE [LARGE SCALE GENOMIC DNA]</scope>
    <source>
        <strain evidence="2 3">SMC7</strain>
    </source>
</reference>
<evidence type="ECO:0000256" key="1">
    <source>
        <dbReference type="SAM" id="Phobius"/>
    </source>
</evidence>
<feature type="transmembrane region" description="Helical" evidence="1">
    <location>
        <begin position="73"/>
        <end position="95"/>
    </location>
</feature>
<name>A0A398D2R4_9BACT</name>
<protein>
    <submittedName>
        <fullName evidence="2">Uncharacterized protein</fullName>
    </submittedName>
</protein>
<keyword evidence="1" id="KW-1133">Transmembrane helix</keyword>
<dbReference type="EMBL" id="QXIS01000033">
    <property type="protein sequence ID" value="RIE05731.1"/>
    <property type="molecule type" value="Genomic_DNA"/>
</dbReference>
<gene>
    <name evidence="2" type="ORF">SMC7_06140</name>
</gene>
<keyword evidence="3" id="KW-1185">Reference proteome</keyword>
<dbReference type="RefSeq" id="WP_119089475.1">
    <property type="nucleotide sequence ID" value="NZ_QXIS01000033.1"/>
</dbReference>
<proteinExistence type="predicted"/>
<keyword evidence="1" id="KW-0812">Transmembrane</keyword>
<feature type="transmembrane region" description="Helical" evidence="1">
    <location>
        <begin position="44"/>
        <end position="66"/>
    </location>
</feature>
<evidence type="ECO:0000313" key="3">
    <source>
        <dbReference type="Proteomes" id="UP000266328"/>
    </source>
</evidence>
<comment type="caution">
    <text evidence="2">The sequence shown here is derived from an EMBL/GenBank/DDBJ whole genome shotgun (WGS) entry which is preliminary data.</text>
</comment>
<accession>A0A398D2R4</accession>
<keyword evidence="1" id="KW-0472">Membrane</keyword>
<dbReference type="AlphaFoldDB" id="A0A398D2R4"/>
<feature type="transmembrane region" description="Helical" evidence="1">
    <location>
        <begin position="12"/>
        <end position="32"/>
    </location>
</feature>
<dbReference type="Proteomes" id="UP000266328">
    <property type="component" value="Unassembled WGS sequence"/>
</dbReference>
<sequence>MNKRMLWSRILSIMGLVVMTSMPVLLFGYALHGYNWRYGGVTSVLVLAMLLLPVIGSGLVALGAFLGKGRHRVLWLFAFLTTALLVLFVILDAMYPSF</sequence>